<evidence type="ECO:0000256" key="12">
    <source>
        <dbReference type="ARBA" id="ARBA00023204"/>
    </source>
</evidence>
<evidence type="ECO:0000256" key="8">
    <source>
        <dbReference type="ARBA" id="ARBA00022763"/>
    </source>
</evidence>
<dbReference type="Pfam" id="PF00730">
    <property type="entry name" value="HhH-GPD"/>
    <property type="match status" value="1"/>
</dbReference>
<proteinExistence type="inferred from homology"/>
<evidence type="ECO:0000256" key="6">
    <source>
        <dbReference type="ARBA" id="ARBA00022485"/>
    </source>
</evidence>
<keyword evidence="9" id="KW-0378">Hydrolase</keyword>
<keyword evidence="11" id="KW-0411">Iron-sulfur</keyword>
<dbReference type="AlphaFoldDB" id="A0A4V3DYX7"/>
<dbReference type="GO" id="GO:0046872">
    <property type="term" value="F:metal ion binding"/>
    <property type="evidence" value="ECO:0007669"/>
    <property type="project" value="UniProtKB-UniRule"/>
</dbReference>
<comment type="cofactor">
    <cofactor evidence="14">
        <name>[4Fe-4S] cluster</name>
        <dbReference type="ChEBI" id="CHEBI:49883"/>
    </cofactor>
    <text evidence="14">Binds 1 [4Fe-4S] cluster.</text>
</comment>
<reference evidence="16 17" key="1">
    <citation type="submission" date="2019-03" db="EMBL/GenBank/DDBJ databases">
        <title>Genomic Encyclopedia of Type Strains, Phase IV (KMG-IV): sequencing the most valuable type-strain genomes for metagenomic binning, comparative biology and taxonomic classification.</title>
        <authorList>
            <person name="Goeker M."/>
        </authorList>
    </citation>
    <scope>NUCLEOTIDE SEQUENCE [LARGE SCALE GENOMIC DNA]</scope>
    <source>
        <strain evidence="16 17">DSM 25903</strain>
    </source>
</reference>
<keyword evidence="10 14" id="KW-0408">Iron</keyword>
<dbReference type="PANTHER" id="PTHR42944">
    <property type="entry name" value="ADENINE DNA GLYCOSYLASE"/>
    <property type="match status" value="1"/>
</dbReference>
<keyword evidence="13 14" id="KW-0326">Glycosidase</keyword>
<dbReference type="SMART" id="SM00478">
    <property type="entry name" value="ENDO3c"/>
    <property type="match status" value="1"/>
</dbReference>
<evidence type="ECO:0000256" key="4">
    <source>
        <dbReference type="ARBA" id="ARBA00012045"/>
    </source>
</evidence>
<dbReference type="CDD" id="cd00056">
    <property type="entry name" value="ENDO3c"/>
    <property type="match status" value="1"/>
</dbReference>
<evidence type="ECO:0000256" key="1">
    <source>
        <dbReference type="ARBA" id="ARBA00000843"/>
    </source>
</evidence>
<dbReference type="InterPro" id="IPR029119">
    <property type="entry name" value="MutY_C"/>
</dbReference>
<comment type="function">
    <text evidence="2">Adenine glycosylase active on G-A mispairs. MutY also corrects error-prone DNA synthesis past GO lesions which are due to the oxidatively damaged form of guanine: 7,8-dihydro-8-oxoguanine (8-oxo-dGTP).</text>
</comment>
<dbReference type="GO" id="GO:0006284">
    <property type="term" value="P:base-excision repair"/>
    <property type="evidence" value="ECO:0007669"/>
    <property type="project" value="UniProtKB-UniRule"/>
</dbReference>
<dbReference type="PROSITE" id="PS00764">
    <property type="entry name" value="ENDONUCLEASE_III_1"/>
    <property type="match status" value="1"/>
</dbReference>
<dbReference type="GO" id="GO:0032357">
    <property type="term" value="F:oxidized purine DNA binding"/>
    <property type="evidence" value="ECO:0007669"/>
    <property type="project" value="TreeGrafter"/>
</dbReference>
<comment type="catalytic activity">
    <reaction evidence="1 14">
        <text>Hydrolyzes free adenine bases from 7,8-dihydro-8-oxoguanine:adenine mismatched double-stranded DNA, leaving an apurinic site.</text>
        <dbReference type="EC" id="3.2.2.31"/>
    </reaction>
</comment>
<dbReference type="Proteomes" id="UP000295122">
    <property type="component" value="Unassembled WGS sequence"/>
</dbReference>
<comment type="similarity">
    <text evidence="3 14">Belongs to the Nth/MutY family.</text>
</comment>
<dbReference type="Pfam" id="PF14815">
    <property type="entry name" value="NUDIX_4"/>
    <property type="match status" value="1"/>
</dbReference>
<dbReference type="InterPro" id="IPR003265">
    <property type="entry name" value="HhH-GPD_domain"/>
</dbReference>
<dbReference type="GO" id="GO:0034039">
    <property type="term" value="F:8-oxo-7,8-dihydroguanine DNA N-glycosylase activity"/>
    <property type="evidence" value="ECO:0007669"/>
    <property type="project" value="TreeGrafter"/>
</dbReference>
<evidence type="ECO:0000256" key="9">
    <source>
        <dbReference type="ARBA" id="ARBA00022801"/>
    </source>
</evidence>
<evidence type="ECO:0000259" key="15">
    <source>
        <dbReference type="SMART" id="SM00478"/>
    </source>
</evidence>
<comment type="caution">
    <text evidence="16">The sequence shown here is derived from an EMBL/GenBank/DDBJ whole genome shotgun (WGS) entry which is preliminary data.</text>
</comment>
<evidence type="ECO:0000256" key="11">
    <source>
        <dbReference type="ARBA" id="ARBA00023014"/>
    </source>
</evidence>
<evidence type="ECO:0000256" key="2">
    <source>
        <dbReference type="ARBA" id="ARBA00002933"/>
    </source>
</evidence>
<evidence type="ECO:0000256" key="10">
    <source>
        <dbReference type="ARBA" id="ARBA00023004"/>
    </source>
</evidence>
<accession>A0A4V3DYX7</accession>
<dbReference type="SUPFAM" id="SSF55811">
    <property type="entry name" value="Nudix"/>
    <property type="match status" value="1"/>
</dbReference>
<dbReference type="Gene3D" id="1.10.340.30">
    <property type="entry name" value="Hypothetical protein, domain 2"/>
    <property type="match status" value="1"/>
</dbReference>
<sequence>MLQQTTVQAVRPYFAKFLALFPNVEALAEAPTDAVMSAWAGLGYYSRARNLHACAKAVVEAGGFPETEEGLRKLPGIGAYTAAAVAAIAFGRPAAAVDGNVERVMSRLHLIETPLPAAKPEIRLRVLDLVPADRPGDFAQALMDLGATLCTPKRPACALCPWMTPCRARAAGLQETLPRKMPKREGELRRGAAFAALRSDGTVLLRTRPPKGLLGGMAEVPTSEWRSDYDVAKALLDAPLEGRWRRLPGTVRHVFTHFPLELVVFQAKVAAGTEAPEGMRWVPQEKLPGEALPNVMRKVLAEAFGEPASKPKAVRPRRAP</sequence>
<keyword evidence="7" id="KW-0479">Metal-binding</keyword>
<evidence type="ECO:0000256" key="5">
    <source>
        <dbReference type="ARBA" id="ARBA00022023"/>
    </source>
</evidence>
<dbReference type="SUPFAM" id="SSF48150">
    <property type="entry name" value="DNA-glycosylase"/>
    <property type="match status" value="1"/>
</dbReference>
<dbReference type="CDD" id="cd03431">
    <property type="entry name" value="NUDIX_DNA_Glycosylase_C-MutY"/>
    <property type="match status" value="1"/>
</dbReference>
<evidence type="ECO:0000256" key="14">
    <source>
        <dbReference type="RuleBase" id="RU365096"/>
    </source>
</evidence>
<evidence type="ECO:0000313" key="17">
    <source>
        <dbReference type="Proteomes" id="UP000295122"/>
    </source>
</evidence>
<keyword evidence="6" id="KW-0004">4Fe-4S</keyword>
<dbReference type="InterPro" id="IPR004035">
    <property type="entry name" value="Endouclease-III_FeS-bd_BS"/>
</dbReference>
<dbReference type="InterPro" id="IPR000445">
    <property type="entry name" value="HhH_motif"/>
</dbReference>
<keyword evidence="12" id="KW-0234">DNA repair</keyword>
<evidence type="ECO:0000256" key="7">
    <source>
        <dbReference type="ARBA" id="ARBA00022723"/>
    </source>
</evidence>
<evidence type="ECO:0000256" key="13">
    <source>
        <dbReference type="ARBA" id="ARBA00023295"/>
    </source>
</evidence>
<dbReference type="GO" id="GO:0051539">
    <property type="term" value="F:4 iron, 4 sulfur cluster binding"/>
    <property type="evidence" value="ECO:0007669"/>
    <property type="project" value="UniProtKB-UniRule"/>
</dbReference>
<dbReference type="EC" id="3.2.2.31" evidence="4 14"/>
<evidence type="ECO:0000256" key="3">
    <source>
        <dbReference type="ARBA" id="ARBA00008343"/>
    </source>
</evidence>
<dbReference type="GO" id="GO:0006298">
    <property type="term" value="P:mismatch repair"/>
    <property type="evidence" value="ECO:0007669"/>
    <property type="project" value="TreeGrafter"/>
</dbReference>
<dbReference type="PANTHER" id="PTHR42944:SF1">
    <property type="entry name" value="ADENINE DNA GLYCOSYLASE"/>
    <property type="match status" value="1"/>
</dbReference>
<dbReference type="InterPro" id="IPR044298">
    <property type="entry name" value="MIG/MutY"/>
</dbReference>
<dbReference type="Gene3D" id="3.90.79.10">
    <property type="entry name" value="Nucleoside Triphosphate Pyrophosphohydrolase"/>
    <property type="match status" value="1"/>
</dbReference>
<dbReference type="EMBL" id="SNZR01000011">
    <property type="protein sequence ID" value="TDR93779.1"/>
    <property type="molecule type" value="Genomic_DNA"/>
</dbReference>
<dbReference type="PROSITE" id="PS01155">
    <property type="entry name" value="ENDONUCLEASE_III_2"/>
    <property type="match status" value="1"/>
</dbReference>
<dbReference type="InterPro" id="IPR023170">
    <property type="entry name" value="HhH_base_excis_C"/>
</dbReference>
<keyword evidence="8 14" id="KW-0227">DNA damage</keyword>
<name>A0A4V3DYX7_9HYPH</name>
<gene>
    <name evidence="16" type="ORF">EV668_1046</name>
</gene>
<evidence type="ECO:0000313" key="16">
    <source>
        <dbReference type="EMBL" id="TDR93779.1"/>
    </source>
</evidence>
<dbReference type="InterPro" id="IPR015797">
    <property type="entry name" value="NUDIX_hydrolase-like_dom_sf"/>
</dbReference>
<dbReference type="InterPro" id="IPR004036">
    <property type="entry name" value="Endonuclease-III-like_CS2"/>
</dbReference>
<dbReference type="GO" id="GO:0035485">
    <property type="term" value="F:adenine/guanine mispair binding"/>
    <property type="evidence" value="ECO:0007669"/>
    <property type="project" value="TreeGrafter"/>
</dbReference>
<protein>
    <recommendedName>
        <fullName evidence="5 14">Adenine DNA glycosylase</fullName>
        <ecNumber evidence="4 14">3.2.2.31</ecNumber>
    </recommendedName>
</protein>
<dbReference type="GO" id="GO:0000701">
    <property type="term" value="F:purine-specific mismatch base pair DNA N-glycosylase activity"/>
    <property type="evidence" value="ECO:0007669"/>
    <property type="project" value="UniProtKB-EC"/>
</dbReference>
<organism evidence="16 17">
    <name type="scientific">Enterovirga rhinocerotis</name>
    <dbReference type="NCBI Taxonomy" id="1339210"/>
    <lineage>
        <taxon>Bacteria</taxon>
        <taxon>Pseudomonadati</taxon>
        <taxon>Pseudomonadota</taxon>
        <taxon>Alphaproteobacteria</taxon>
        <taxon>Hyphomicrobiales</taxon>
        <taxon>Methylobacteriaceae</taxon>
        <taxon>Enterovirga</taxon>
    </lineage>
</organism>
<dbReference type="Gene3D" id="1.10.1670.10">
    <property type="entry name" value="Helix-hairpin-Helix base-excision DNA repair enzymes (C-terminal)"/>
    <property type="match status" value="1"/>
</dbReference>
<dbReference type="Pfam" id="PF00633">
    <property type="entry name" value="HHH"/>
    <property type="match status" value="1"/>
</dbReference>
<feature type="domain" description="HhH-GPD" evidence="15">
    <location>
        <begin position="1"/>
        <end position="148"/>
    </location>
</feature>
<dbReference type="InterPro" id="IPR011257">
    <property type="entry name" value="DNA_glycosylase"/>
</dbReference>
<keyword evidence="17" id="KW-1185">Reference proteome</keyword>